<dbReference type="KEGG" id="pdx:Psed_4352"/>
<keyword evidence="3" id="KW-1003">Cell membrane</keyword>
<dbReference type="GO" id="GO:0005886">
    <property type="term" value="C:plasma membrane"/>
    <property type="evidence" value="ECO:0007669"/>
    <property type="project" value="UniProtKB-SubCell"/>
</dbReference>
<keyword evidence="10" id="KW-1185">Reference proteome</keyword>
<dbReference type="eggNOG" id="COG2814">
    <property type="taxonomic scope" value="Bacteria"/>
</dbReference>
<gene>
    <name evidence="9" type="ordered locus">Psed_4352</name>
</gene>
<feature type="domain" description="Major facilitator superfamily (MFS) profile" evidence="8">
    <location>
        <begin position="241"/>
        <end position="432"/>
    </location>
</feature>
<evidence type="ECO:0000256" key="1">
    <source>
        <dbReference type="ARBA" id="ARBA00004651"/>
    </source>
</evidence>
<keyword evidence="5 7" id="KW-1133">Transmembrane helix</keyword>
<dbReference type="Pfam" id="PF07690">
    <property type="entry name" value="MFS_1"/>
    <property type="match status" value="2"/>
</dbReference>
<dbReference type="PANTHER" id="PTHR23517:SF3">
    <property type="entry name" value="INTEGRAL MEMBRANE TRANSPORT PROTEIN"/>
    <property type="match status" value="1"/>
</dbReference>
<evidence type="ECO:0000256" key="3">
    <source>
        <dbReference type="ARBA" id="ARBA00022475"/>
    </source>
</evidence>
<dbReference type="GO" id="GO:0022857">
    <property type="term" value="F:transmembrane transporter activity"/>
    <property type="evidence" value="ECO:0007669"/>
    <property type="project" value="InterPro"/>
</dbReference>
<reference evidence="9 10" key="1">
    <citation type="journal article" date="2011" name="J. Bacteriol.">
        <title>Genome sequence of the 1,4-dioxane-degrading Pseudonocardia dioxanivorans strain CB1190.</title>
        <authorList>
            <person name="Sales C.M."/>
            <person name="Mahendra S."/>
            <person name="Grostern A."/>
            <person name="Parales R.E."/>
            <person name="Goodwin L.A."/>
            <person name="Woyke T."/>
            <person name="Nolan M."/>
            <person name="Lapidus A."/>
            <person name="Chertkov O."/>
            <person name="Ovchinnikova G."/>
            <person name="Sczyrba A."/>
            <person name="Alvarez-Cohen L."/>
        </authorList>
    </citation>
    <scope>NUCLEOTIDE SEQUENCE [LARGE SCALE GENOMIC DNA]</scope>
    <source>
        <strain evidence="10">ATCC 55486 / DSM 44775 / JCM 13855 / CB1190</strain>
    </source>
</reference>
<feature type="domain" description="Major facilitator superfamily (MFS) profile" evidence="8">
    <location>
        <begin position="1"/>
        <end position="205"/>
    </location>
</feature>
<accession>F4CXD6</accession>
<dbReference type="STRING" id="675635.Psed_4352"/>
<organism evidence="9 10">
    <name type="scientific">Pseudonocardia dioxanivorans (strain ATCC 55486 / DSM 44775 / JCM 13855 / CB1190)</name>
    <dbReference type="NCBI Taxonomy" id="675635"/>
    <lineage>
        <taxon>Bacteria</taxon>
        <taxon>Bacillati</taxon>
        <taxon>Actinomycetota</taxon>
        <taxon>Actinomycetes</taxon>
        <taxon>Pseudonocardiales</taxon>
        <taxon>Pseudonocardiaceae</taxon>
        <taxon>Pseudonocardia</taxon>
    </lineage>
</organism>
<dbReference type="Gene3D" id="1.20.1250.20">
    <property type="entry name" value="MFS general substrate transporter like domains"/>
    <property type="match status" value="2"/>
</dbReference>
<evidence type="ECO:0000256" key="4">
    <source>
        <dbReference type="ARBA" id="ARBA00022692"/>
    </source>
</evidence>
<feature type="transmembrane region" description="Helical" evidence="7">
    <location>
        <begin position="399"/>
        <end position="417"/>
    </location>
</feature>
<feature type="transmembrane region" description="Helical" evidence="7">
    <location>
        <begin position="92"/>
        <end position="109"/>
    </location>
</feature>
<protein>
    <submittedName>
        <fullName evidence="9">Major facilitator superfamily MFS_1</fullName>
    </submittedName>
</protein>
<dbReference type="HOGENOM" id="CLU_035002_0_0_11"/>
<dbReference type="InterPro" id="IPR050171">
    <property type="entry name" value="MFS_Transporters"/>
</dbReference>
<sequence>MTGPDGTPKVATASVRLGLRENVVQFSLLAVVNLFVGGMVGLERTVTPLVGAEVFGLGDLTIALFVVAFGLTKAVTNLVGGAVVGRFTRRRVLVVGWLVGLPVPFMLAFATSWWWVVAANVLLGVNQGLTWSMTVNMKIDLVGPSRRGLALGINETAGYLGVALTALATGYLATSYGLQPIPELLGACYVVAGLALAVTVVRDTGAHARLEAAQHRPAAASQEPSPGLAHMFAQVSWRDRSLASISQAGLVNNLNDGLTWVLLPVLLVRSGVALDGVGIIKALYPFMWAVGMLGTGHLADRIGRKVPVVVGMAVQAVGLVVIVAGLSHAFVAGLVGSFLLGIGTALVYPALLAAISDAVHPTARAAALGGYRFWRDTGYAIGALVGGVTAALASLQAAVLVAAVLTAASGLWSLVAMHDPHRDRRRPTSDMI</sequence>
<keyword evidence="6 7" id="KW-0472">Membrane</keyword>
<dbReference type="PROSITE" id="PS50850">
    <property type="entry name" value="MFS"/>
    <property type="match status" value="2"/>
</dbReference>
<dbReference type="InterPro" id="IPR036259">
    <property type="entry name" value="MFS_trans_sf"/>
</dbReference>
<evidence type="ECO:0000256" key="5">
    <source>
        <dbReference type="ARBA" id="ARBA00022989"/>
    </source>
</evidence>
<evidence type="ECO:0000313" key="9">
    <source>
        <dbReference type="EMBL" id="AEA26510.1"/>
    </source>
</evidence>
<feature type="transmembrane region" description="Helical" evidence="7">
    <location>
        <begin position="330"/>
        <end position="355"/>
    </location>
</feature>
<feature type="transmembrane region" description="Helical" evidence="7">
    <location>
        <begin position="156"/>
        <end position="178"/>
    </location>
</feature>
<name>F4CXD6_PSEUX</name>
<dbReference type="SUPFAM" id="SSF103473">
    <property type="entry name" value="MFS general substrate transporter"/>
    <property type="match status" value="1"/>
</dbReference>
<feature type="transmembrane region" description="Helical" evidence="7">
    <location>
        <begin position="115"/>
        <end position="135"/>
    </location>
</feature>
<dbReference type="EMBL" id="CP002593">
    <property type="protein sequence ID" value="AEA26510.1"/>
    <property type="molecule type" value="Genomic_DNA"/>
</dbReference>
<evidence type="ECO:0000256" key="2">
    <source>
        <dbReference type="ARBA" id="ARBA00022448"/>
    </source>
</evidence>
<feature type="transmembrane region" description="Helical" evidence="7">
    <location>
        <begin position="23"/>
        <end position="42"/>
    </location>
</feature>
<evidence type="ECO:0000256" key="7">
    <source>
        <dbReference type="SAM" id="Phobius"/>
    </source>
</evidence>
<dbReference type="RefSeq" id="WP_013676424.1">
    <property type="nucleotide sequence ID" value="NC_015312.1"/>
</dbReference>
<dbReference type="PANTHER" id="PTHR23517">
    <property type="entry name" value="RESISTANCE PROTEIN MDTM, PUTATIVE-RELATED-RELATED"/>
    <property type="match status" value="1"/>
</dbReference>
<dbReference type="CDD" id="cd17325">
    <property type="entry name" value="MFS_MdtG_SLC18_like"/>
    <property type="match status" value="1"/>
</dbReference>
<evidence type="ECO:0000256" key="6">
    <source>
        <dbReference type="ARBA" id="ARBA00023136"/>
    </source>
</evidence>
<comment type="subcellular location">
    <subcellularLocation>
        <location evidence="1">Cell membrane</location>
        <topology evidence="1">Multi-pass membrane protein</topology>
    </subcellularLocation>
</comment>
<dbReference type="InterPro" id="IPR011701">
    <property type="entry name" value="MFS"/>
</dbReference>
<dbReference type="AlphaFoldDB" id="F4CXD6"/>
<feature type="transmembrane region" description="Helical" evidence="7">
    <location>
        <begin position="184"/>
        <end position="201"/>
    </location>
</feature>
<evidence type="ECO:0000313" key="10">
    <source>
        <dbReference type="Proteomes" id="UP000007809"/>
    </source>
</evidence>
<dbReference type="Proteomes" id="UP000007809">
    <property type="component" value="Chromosome"/>
</dbReference>
<feature type="transmembrane region" description="Helical" evidence="7">
    <location>
        <begin position="62"/>
        <end position="85"/>
    </location>
</feature>
<proteinExistence type="predicted"/>
<keyword evidence="4 7" id="KW-0812">Transmembrane</keyword>
<keyword evidence="2" id="KW-0813">Transport</keyword>
<evidence type="ECO:0000259" key="8">
    <source>
        <dbReference type="PROSITE" id="PS50850"/>
    </source>
</evidence>
<feature type="transmembrane region" description="Helical" evidence="7">
    <location>
        <begin position="306"/>
        <end position="324"/>
    </location>
</feature>
<dbReference type="InterPro" id="IPR020846">
    <property type="entry name" value="MFS_dom"/>
</dbReference>